<dbReference type="RefSeq" id="WP_008669651.1">
    <property type="nucleotide sequence ID" value="NZ_ANOF01000142.1"/>
</dbReference>
<name>M5S089_9BACT</name>
<sequence>MSWHRTRLIGLHSNSFRSQCQSLCWMLLAILALAPFLNRMVHANEFGDKLDRLVEKFEERKGKLDEQMLRRFDQVIVAASRSADSSELKLNLAKAKVTFELTSQFPDDGSCIELQLEYLKELSNAYSPIQRAFATEIDSYSRRNELARLQQILGIRSAMERRLLKIEPLSEQTKFRGTKTNQTGRSVPWHLVVDSVSSTGAFEATIDDNKGVRGNWRFKAIGKREGFQVSFTMSKCLRGHFTAVQASGYLLGNTLVVEIRERDKKRKPYSAVAIMNRF</sequence>
<comment type="caution">
    <text evidence="1">The sequence shown here is derived from an EMBL/GenBank/DDBJ whole genome shotgun (WGS) entry which is preliminary data.</text>
</comment>
<dbReference type="PATRIC" id="fig|1263868.3.peg.4750"/>
<dbReference type="Proteomes" id="UP000011996">
    <property type="component" value="Unassembled WGS sequence"/>
</dbReference>
<dbReference type="STRING" id="1263868.RESH_04381"/>
<gene>
    <name evidence="1" type="ORF">RESH_04381</name>
</gene>
<evidence type="ECO:0000313" key="1">
    <source>
        <dbReference type="EMBL" id="EMI25023.1"/>
    </source>
</evidence>
<proteinExistence type="predicted"/>
<dbReference type="OrthoDB" id="9981387at2"/>
<evidence type="ECO:0000313" key="2">
    <source>
        <dbReference type="Proteomes" id="UP000011996"/>
    </source>
</evidence>
<reference evidence="1 2" key="1">
    <citation type="journal article" date="2013" name="Mar. Genomics">
        <title>Expression of sulfatases in Rhodopirellula baltica and the diversity of sulfatases in the genus Rhodopirellula.</title>
        <authorList>
            <person name="Wegner C.E."/>
            <person name="Richter-Heitmann T."/>
            <person name="Klindworth A."/>
            <person name="Klockow C."/>
            <person name="Richter M."/>
            <person name="Achstetter T."/>
            <person name="Glockner F.O."/>
            <person name="Harder J."/>
        </authorList>
    </citation>
    <scope>NUCLEOTIDE SEQUENCE [LARGE SCALE GENOMIC DNA]</scope>
    <source>
        <strain evidence="1 2">SH398</strain>
    </source>
</reference>
<organism evidence="1 2">
    <name type="scientific">Rhodopirellula europaea SH398</name>
    <dbReference type="NCBI Taxonomy" id="1263868"/>
    <lineage>
        <taxon>Bacteria</taxon>
        <taxon>Pseudomonadati</taxon>
        <taxon>Planctomycetota</taxon>
        <taxon>Planctomycetia</taxon>
        <taxon>Pirellulales</taxon>
        <taxon>Pirellulaceae</taxon>
        <taxon>Rhodopirellula</taxon>
    </lineage>
</organism>
<dbReference type="AlphaFoldDB" id="M5S089"/>
<dbReference type="EMBL" id="ANOF01000142">
    <property type="protein sequence ID" value="EMI25023.1"/>
    <property type="molecule type" value="Genomic_DNA"/>
</dbReference>
<accession>M5S089</accession>
<protein>
    <submittedName>
        <fullName evidence="1">Secreted protein</fullName>
    </submittedName>
</protein>